<protein>
    <recommendedName>
        <fullName evidence="3">Alpha/beta hydrolase fold-3 domain-containing protein</fullName>
    </recommendedName>
</protein>
<accession>A0AAD4GTY0</accession>
<evidence type="ECO:0000313" key="5">
    <source>
        <dbReference type="Proteomes" id="UP001194746"/>
    </source>
</evidence>
<dbReference type="GO" id="GO:0016787">
    <property type="term" value="F:hydrolase activity"/>
    <property type="evidence" value="ECO:0007669"/>
    <property type="project" value="UniProtKB-KW"/>
</dbReference>
<dbReference type="PANTHER" id="PTHR48081">
    <property type="entry name" value="AB HYDROLASE SUPERFAMILY PROTEIN C4A8.06C"/>
    <property type="match status" value="1"/>
</dbReference>
<dbReference type="Gene3D" id="3.40.50.1820">
    <property type="entry name" value="alpha/beta hydrolase"/>
    <property type="match status" value="1"/>
</dbReference>
<evidence type="ECO:0000256" key="1">
    <source>
        <dbReference type="ARBA" id="ARBA00022801"/>
    </source>
</evidence>
<evidence type="ECO:0000256" key="2">
    <source>
        <dbReference type="SAM" id="Phobius"/>
    </source>
</evidence>
<keyword evidence="5" id="KW-1185">Reference proteome</keyword>
<sequence>MVYLLQIVAENPIRLILFTYSFAISSLVAILERVLLPHYPVYQPLRIRLARAYFSAAATHIPRLVHRLPVTNCPPERALKQAGDDWEGYLIPALSGEATHPAQRESFLKAYQHVLRQGVPPSQVIFMGDSAGAAMAIMAALELPSRGLPSPSGSILISPWMDASLQSYEGGNPTMATDYVNTANTSVPMMFRQFLGDTDGKDPDANPLYQSPGTIHKAFLSTPQLILTGGAEMAKEDGRRWAGLCRQANVPYQLVLEWAQMHIYALGSRLDWEVFMRFGR</sequence>
<evidence type="ECO:0000259" key="3">
    <source>
        <dbReference type="Pfam" id="PF07859"/>
    </source>
</evidence>
<keyword evidence="2" id="KW-0472">Membrane</keyword>
<feature type="transmembrane region" description="Helical" evidence="2">
    <location>
        <begin position="12"/>
        <end position="36"/>
    </location>
</feature>
<feature type="domain" description="Alpha/beta hydrolase fold-3" evidence="3">
    <location>
        <begin position="94"/>
        <end position="264"/>
    </location>
</feature>
<dbReference type="InterPro" id="IPR013094">
    <property type="entry name" value="AB_hydrolase_3"/>
</dbReference>
<organism evidence="4 5">
    <name type="scientific">Aspergillus nanangensis</name>
    <dbReference type="NCBI Taxonomy" id="2582783"/>
    <lineage>
        <taxon>Eukaryota</taxon>
        <taxon>Fungi</taxon>
        <taxon>Dikarya</taxon>
        <taxon>Ascomycota</taxon>
        <taxon>Pezizomycotina</taxon>
        <taxon>Eurotiomycetes</taxon>
        <taxon>Eurotiomycetidae</taxon>
        <taxon>Eurotiales</taxon>
        <taxon>Aspergillaceae</taxon>
        <taxon>Aspergillus</taxon>
        <taxon>Aspergillus subgen. Circumdati</taxon>
    </lineage>
</organism>
<dbReference type="InterPro" id="IPR050300">
    <property type="entry name" value="GDXG_lipolytic_enzyme"/>
</dbReference>
<gene>
    <name evidence="4" type="ORF">FE257_008067</name>
</gene>
<keyword evidence="2" id="KW-0812">Transmembrane</keyword>
<reference evidence="4" key="1">
    <citation type="journal article" date="2019" name="Beilstein J. Org. Chem.">
        <title>Nanangenines: drimane sesquiterpenoids as the dominant metabolite cohort of a novel Australian fungus, Aspergillus nanangensis.</title>
        <authorList>
            <person name="Lacey H.J."/>
            <person name="Gilchrist C.L.M."/>
            <person name="Crombie A."/>
            <person name="Kalaitzis J.A."/>
            <person name="Vuong D."/>
            <person name="Rutledge P.J."/>
            <person name="Turner P."/>
            <person name="Pitt J.I."/>
            <person name="Lacey E."/>
            <person name="Chooi Y.H."/>
            <person name="Piggott A.M."/>
        </authorList>
    </citation>
    <scope>NUCLEOTIDE SEQUENCE</scope>
    <source>
        <strain evidence="4">MST-FP2251</strain>
    </source>
</reference>
<comment type="caution">
    <text evidence="4">The sequence shown here is derived from an EMBL/GenBank/DDBJ whole genome shotgun (WGS) entry which is preliminary data.</text>
</comment>
<dbReference type="PANTHER" id="PTHR48081:SF8">
    <property type="entry name" value="ALPHA_BETA HYDROLASE FOLD-3 DOMAIN-CONTAINING PROTEIN-RELATED"/>
    <property type="match status" value="1"/>
</dbReference>
<evidence type="ECO:0000313" key="4">
    <source>
        <dbReference type="EMBL" id="KAF9889090.1"/>
    </source>
</evidence>
<keyword evidence="2" id="KW-1133">Transmembrane helix</keyword>
<dbReference type="SUPFAM" id="SSF53474">
    <property type="entry name" value="alpha/beta-Hydrolases"/>
    <property type="match status" value="1"/>
</dbReference>
<dbReference type="Pfam" id="PF07859">
    <property type="entry name" value="Abhydrolase_3"/>
    <property type="match status" value="1"/>
</dbReference>
<dbReference type="Proteomes" id="UP001194746">
    <property type="component" value="Unassembled WGS sequence"/>
</dbReference>
<dbReference type="EMBL" id="VCAU01000040">
    <property type="protein sequence ID" value="KAF9889090.1"/>
    <property type="molecule type" value="Genomic_DNA"/>
</dbReference>
<dbReference type="InterPro" id="IPR029058">
    <property type="entry name" value="AB_hydrolase_fold"/>
</dbReference>
<dbReference type="AlphaFoldDB" id="A0AAD4GTY0"/>
<name>A0AAD4GTY0_ASPNN</name>
<keyword evidence="1" id="KW-0378">Hydrolase</keyword>
<reference evidence="4" key="2">
    <citation type="submission" date="2020-02" db="EMBL/GenBank/DDBJ databases">
        <authorList>
            <person name="Gilchrist C.L.M."/>
            <person name="Chooi Y.-H."/>
        </authorList>
    </citation>
    <scope>NUCLEOTIDE SEQUENCE</scope>
    <source>
        <strain evidence="4">MST-FP2251</strain>
    </source>
</reference>
<proteinExistence type="predicted"/>